<evidence type="ECO:0000313" key="3">
    <source>
        <dbReference type="Proteomes" id="UP001223520"/>
    </source>
</evidence>
<keyword evidence="3" id="KW-1185">Reference proteome</keyword>
<sequence length="50" mass="5478">MKQSQGRKTKAQEMPDAIAGVPEKPARSPLRLVPGDVTKVLLCPENLHEL</sequence>
<evidence type="ECO:0000313" key="2">
    <source>
        <dbReference type="EMBL" id="WGV24102.1"/>
    </source>
</evidence>
<gene>
    <name evidence="2" type="ORF">QI031_20150</name>
</gene>
<dbReference type="KEGG" id="hbq:QI031_20150"/>
<proteinExistence type="predicted"/>
<protein>
    <submittedName>
        <fullName evidence="2">Uncharacterized protein</fullName>
    </submittedName>
</protein>
<reference evidence="2 3" key="1">
    <citation type="journal article" date="2023" name="Limnol Oceanogr Lett">
        <title>Environmental adaptations by the intertidal Antarctic cyanobacterium Halotia branconii CENA392 as revealed using long-read genome sequencing.</title>
        <authorList>
            <person name="Dextro R.B."/>
            <person name="Delbaje E."/>
            <person name="Freitas P.N.N."/>
            <person name="Geraldes V."/>
            <person name="Pinto E."/>
            <person name="Long P.F."/>
            <person name="Fiore M.F."/>
        </authorList>
    </citation>
    <scope>NUCLEOTIDE SEQUENCE [LARGE SCALE GENOMIC DNA]</scope>
    <source>
        <strain evidence="2 3">CENA392</strain>
    </source>
</reference>
<organism evidence="2 3">
    <name type="scientific">Halotia branconii CENA392</name>
    <dbReference type="NCBI Taxonomy" id="1539056"/>
    <lineage>
        <taxon>Bacteria</taxon>
        <taxon>Bacillati</taxon>
        <taxon>Cyanobacteriota</taxon>
        <taxon>Cyanophyceae</taxon>
        <taxon>Nostocales</taxon>
        <taxon>Nodulariaceae</taxon>
        <taxon>Halotia</taxon>
    </lineage>
</organism>
<dbReference type="Proteomes" id="UP001223520">
    <property type="component" value="Chromosome"/>
</dbReference>
<evidence type="ECO:0000256" key="1">
    <source>
        <dbReference type="SAM" id="MobiDB-lite"/>
    </source>
</evidence>
<dbReference type="RefSeq" id="WP_281481432.1">
    <property type="nucleotide sequence ID" value="NZ_CP124543.1"/>
</dbReference>
<accession>A0AAJ6P7Z6</accession>
<dbReference type="EMBL" id="CP124543">
    <property type="protein sequence ID" value="WGV24102.1"/>
    <property type="molecule type" value="Genomic_DNA"/>
</dbReference>
<dbReference type="AlphaFoldDB" id="A0AAJ6P7Z6"/>
<feature type="region of interest" description="Disordered" evidence="1">
    <location>
        <begin position="1"/>
        <end position="30"/>
    </location>
</feature>
<name>A0AAJ6P7Z6_9CYAN</name>